<name>N6T7L9_DENPD</name>
<dbReference type="HOGENOM" id="CLU_963994_0_0_1"/>
<dbReference type="PANTHER" id="PTHR10609:SF14">
    <property type="entry name" value="BIOTINIDASE"/>
    <property type="match status" value="1"/>
</dbReference>
<dbReference type="InterPro" id="IPR043957">
    <property type="entry name" value="Vanin_C"/>
</dbReference>
<gene>
    <name evidence="2" type="ORF">YQE_09723</name>
</gene>
<sequence>MFCVIGVIVCCLMHGSSADYIGAVVEYNHVPSENSSLTVEENLEHYLYQISQASVFGAQIIVFPEYGLTGLVQQPDDYAVWIPDVGTEGFLSEAYVSSNTDFDPAVYSLANYRNQTVFDYESYVFQTLNLSTANSAQQVCHDNFCCNFNISVAENSTEVYRLVAFNGGSQFADKFCAVVACLNQDVASCGVRPLVAYATVFRQITVWGQWEARDEEFYRPISLRGNLEPAYNATYQQSRTNETVGVNFNMTVPVNNVVVFGLFVRSAAPISFTLSVGLLSMIVFIQGIA</sequence>
<keyword evidence="1" id="KW-0378">Hydrolase</keyword>
<reference evidence="2" key="1">
    <citation type="journal article" date="2013" name="Genome Biol.">
        <title>Draft genome of the mountain pine beetle, Dendroctonus ponderosae Hopkins, a major forest pest.</title>
        <authorList>
            <person name="Keeling C.I."/>
            <person name="Yuen M.M."/>
            <person name="Liao N.Y."/>
            <person name="Docking T.R."/>
            <person name="Chan S.K."/>
            <person name="Taylor G.A."/>
            <person name="Palmquist D.L."/>
            <person name="Jackman S.D."/>
            <person name="Nguyen A."/>
            <person name="Li M."/>
            <person name="Henderson H."/>
            <person name="Janes J.K."/>
            <person name="Zhao Y."/>
            <person name="Pandoh P."/>
            <person name="Moore R."/>
            <person name="Sperling F.A."/>
            <person name="Huber D.P."/>
            <person name="Birol I."/>
            <person name="Jones S.J."/>
            <person name="Bohlmann J."/>
        </authorList>
    </citation>
    <scope>NUCLEOTIDE SEQUENCE</scope>
</reference>
<dbReference type="SUPFAM" id="SSF56317">
    <property type="entry name" value="Carbon-nitrogen hydrolase"/>
    <property type="match status" value="1"/>
</dbReference>
<dbReference type="OrthoDB" id="10250282at2759"/>
<proteinExistence type="predicted"/>
<dbReference type="PANTHER" id="PTHR10609">
    <property type="entry name" value="BIOTINIDASE-RELATED"/>
    <property type="match status" value="1"/>
</dbReference>
<evidence type="ECO:0000256" key="1">
    <source>
        <dbReference type="ARBA" id="ARBA00022801"/>
    </source>
</evidence>
<organism evidence="2">
    <name type="scientific">Dendroctonus ponderosae</name>
    <name type="common">Mountain pine beetle</name>
    <dbReference type="NCBI Taxonomy" id="77166"/>
    <lineage>
        <taxon>Eukaryota</taxon>
        <taxon>Metazoa</taxon>
        <taxon>Ecdysozoa</taxon>
        <taxon>Arthropoda</taxon>
        <taxon>Hexapoda</taxon>
        <taxon>Insecta</taxon>
        <taxon>Pterygota</taxon>
        <taxon>Neoptera</taxon>
        <taxon>Endopterygota</taxon>
        <taxon>Coleoptera</taxon>
        <taxon>Polyphaga</taxon>
        <taxon>Cucujiformia</taxon>
        <taxon>Curculionidae</taxon>
        <taxon>Scolytinae</taxon>
        <taxon>Dendroctonus</taxon>
    </lineage>
</organism>
<dbReference type="AlphaFoldDB" id="N6T7L9"/>
<dbReference type="InterPro" id="IPR036526">
    <property type="entry name" value="C-N_Hydrolase_sf"/>
</dbReference>
<protein>
    <submittedName>
        <fullName evidence="2">Uncharacterized protein</fullName>
    </submittedName>
</protein>
<dbReference type="Gene3D" id="3.60.110.10">
    <property type="entry name" value="Carbon-nitrogen hydrolase"/>
    <property type="match status" value="1"/>
</dbReference>
<accession>N6T7L9</accession>
<evidence type="ECO:0000313" key="2">
    <source>
        <dbReference type="EMBL" id="ENN73678.1"/>
    </source>
</evidence>
<dbReference type="Pfam" id="PF19018">
    <property type="entry name" value="Vanin_C"/>
    <property type="match status" value="1"/>
</dbReference>
<dbReference type="GO" id="GO:0016787">
    <property type="term" value="F:hydrolase activity"/>
    <property type="evidence" value="ECO:0007669"/>
    <property type="project" value="UniProtKB-KW"/>
</dbReference>
<dbReference type="EMBL" id="KB741150">
    <property type="protein sequence ID" value="ENN73678.1"/>
    <property type="molecule type" value="Genomic_DNA"/>
</dbReference>
<feature type="non-terminal residue" evidence="2">
    <location>
        <position position="1"/>
    </location>
</feature>
<dbReference type="InterPro" id="IPR040154">
    <property type="entry name" value="Biotinidase/VNN"/>
</dbReference>